<reference evidence="3 4" key="1">
    <citation type="submission" date="2024-09" db="EMBL/GenBank/DDBJ databases">
        <title>Itraconazole resistance in Madurella fahalii resulting from another homologue of gene encoding cytochrome P450 14-alpha sterol demethylase (CYP51).</title>
        <authorList>
            <person name="Yoshioka I."/>
            <person name="Fahal A.H."/>
            <person name="Kaneko S."/>
            <person name="Yaguchi T."/>
        </authorList>
    </citation>
    <scope>NUCLEOTIDE SEQUENCE [LARGE SCALE GENOMIC DNA]</scope>
    <source>
        <strain evidence="3 4">IFM 68171</strain>
    </source>
</reference>
<dbReference type="GeneID" id="98177189"/>
<sequence length="163" mass="16899">MKSFLFPIALMASAAMAQSTSECAADYIVEACLEGERARLASCVSTDYDCQCTQWKNIILCFNNCPNDSRQLESAGQRDIFCDYASRFNTQTTPTAAATQSTSAPAQSTSNADANNDDPTPSDSEGASTTTNSPASDTNSAADLAMNAGGLLAAVAGVVAVVL</sequence>
<keyword evidence="4" id="KW-1185">Reference proteome</keyword>
<feature type="signal peptide" evidence="2">
    <location>
        <begin position="1"/>
        <end position="17"/>
    </location>
</feature>
<dbReference type="RefSeq" id="XP_070917967.1">
    <property type="nucleotide sequence ID" value="XM_071061866.1"/>
</dbReference>
<name>A0ABQ0GEP5_9PEZI</name>
<feature type="region of interest" description="Disordered" evidence="1">
    <location>
        <begin position="93"/>
        <end position="139"/>
    </location>
</feature>
<dbReference type="Proteomes" id="UP001628179">
    <property type="component" value="Unassembled WGS sequence"/>
</dbReference>
<gene>
    <name evidence="3" type="ORF">MFIFM68171_06446</name>
</gene>
<evidence type="ECO:0000256" key="1">
    <source>
        <dbReference type="SAM" id="MobiDB-lite"/>
    </source>
</evidence>
<proteinExistence type="predicted"/>
<keyword evidence="2" id="KW-0732">Signal</keyword>
<comment type="caution">
    <text evidence="3">The sequence shown here is derived from an EMBL/GenBank/DDBJ whole genome shotgun (WGS) entry which is preliminary data.</text>
</comment>
<accession>A0ABQ0GEP5</accession>
<feature type="compositionally biased region" description="Low complexity" evidence="1">
    <location>
        <begin position="93"/>
        <end position="112"/>
    </location>
</feature>
<evidence type="ECO:0000313" key="4">
    <source>
        <dbReference type="Proteomes" id="UP001628179"/>
    </source>
</evidence>
<dbReference type="EMBL" id="BAAFSV010000003">
    <property type="protein sequence ID" value="GAB1316236.1"/>
    <property type="molecule type" value="Genomic_DNA"/>
</dbReference>
<evidence type="ECO:0000256" key="2">
    <source>
        <dbReference type="SAM" id="SignalP"/>
    </source>
</evidence>
<protein>
    <submittedName>
        <fullName evidence="3">GPI anchored serine-threonine rich protein</fullName>
    </submittedName>
</protein>
<feature type="chain" id="PRO_5045948946" evidence="2">
    <location>
        <begin position="18"/>
        <end position="163"/>
    </location>
</feature>
<organism evidence="3 4">
    <name type="scientific">Madurella fahalii</name>
    <dbReference type="NCBI Taxonomy" id="1157608"/>
    <lineage>
        <taxon>Eukaryota</taxon>
        <taxon>Fungi</taxon>
        <taxon>Dikarya</taxon>
        <taxon>Ascomycota</taxon>
        <taxon>Pezizomycotina</taxon>
        <taxon>Sordariomycetes</taxon>
        <taxon>Sordariomycetidae</taxon>
        <taxon>Sordariales</taxon>
        <taxon>Sordariales incertae sedis</taxon>
        <taxon>Madurella</taxon>
    </lineage>
</organism>
<feature type="compositionally biased region" description="Polar residues" evidence="1">
    <location>
        <begin position="113"/>
        <end position="139"/>
    </location>
</feature>
<evidence type="ECO:0000313" key="3">
    <source>
        <dbReference type="EMBL" id="GAB1316236.1"/>
    </source>
</evidence>